<reference evidence="3" key="1">
    <citation type="submission" date="2017-11" db="EMBL/GenBank/DDBJ databases">
        <title>The sensing device of the deep-sea amphipod.</title>
        <authorList>
            <person name="Kobayashi H."/>
            <person name="Nagahama T."/>
            <person name="Arai W."/>
            <person name="Sasagawa Y."/>
            <person name="Umeda M."/>
            <person name="Hayashi T."/>
            <person name="Nikaido I."/>
            <person name="Watanabe H."/>
            <person name="Oguri K."/>
            <person name="Kitazato H."/>
            <person name="Fujioka K."/>
            <person name="Kido Y."/>
            <person name="Takami H."/>
        </authorList>
    </citation>
    <scope>NUCLEOTIDE SEQUENCE</scope>
    <source>
        <tissue evidence="3">Whole body</tissue>
    </source>
</reference>
<dbReference type="SMART" id="SM00173">
    <property type="entry name" value="RAS"/>
    <property type="match status" value="1"/>
</dbReference>
<proteinExistence type="evidence at transcript level"/>
<accession>A0A6A7G9U0</accession>
<dbReference type="SMART" id="SM00174">
    <property type="entry name" value="RHO"/>
    <property type="match status" value="1"/>
</dbReference>
<dbReference type="Gene3D" id="3.40.50.300">
    <property type="entry name" value="P-loop containing nucleotide triphosphate hydrolases"/>
    <property type="match status" value="2"/>
</dbReference>
<dbReference type="PROSITE" id="PS51419">
    <property type="entry name" value="RAB"/>
    <property type="match status" value="1"/>
</dbReference>
<name>A0A6A7G9U0_9CRUS</name>
<dbReference type="InterPro" id="IPR027417">
    <property type="entry name" value="P-loop_NTPase"/>
</dbReference>
<dbReference type="PANTHER" id="PTHR47977">
    <property type="entry name" value="RAS-RELATED PROTEIN RAB"/>
    <property type="match status" value="1"/>
</dbReference>
<protein>
    <submittedName>
        <fullName evidence="3">Intraflagellar transport protein 27 homolog</fullName>
    </submittedName>
</protein>
<keyword evidence="3" id="KW-0282">Flagellum</keyword>
<organism evidence="3">
    <name type="scientific">Hirondellea gigas</name>
    <dbReference type="NCBI Taxonomy" id="1518452"/>
    <lineage>
        <taxon>Eukaryota</taxon>
        <taxon>Metazoa</taxon>
        <taxon>Ecdysozoa</taxon>
        <taxon>Arthropoda</taxon>
        <taxon>Crustacea</taxon>
        <taxon>Multicrustacea</taxon>
        <taxon>Malacostraca</taxon>
        <taxon>Eumalacostraca</taxon>
        <taxon>Peracarida</taxon>
        <taxon>Amphipoda</taxon>
        <taxon>Amphilochidea</taxon>
        <taxon>Lysianassida</taxon>
        <taxon>Lysianassidira</taxon>
        <taxon>Lysianassoidea</taxon>
        <taxon>Lysianassidae</taxon>
        <taxon>Hirondellea</taxon>
    </lineage>
</organism>
<dbReference type="SMART" id="SM00175">
    <property type="entry name" value="RAB"/>
    <property type="match status" value="1"/>
</dbReference>
<dbReference type="Pfam" id="PF00071">
    <property type="entry name" value="Ras"/>
    <property type="match status" value="1"/>
</dbReference>
<dbReference type="GO" id="GO:0005525">
    <property type="term" value="F:GTP binding"/>
    <property type="evidence" value="ECO:0007669"/>
    <property type="project" value="UniProtKB-KW"/>
</dbReference>
<dbReference type="EMBL" id="IACT01007810">
    <property type="protein sequence ID" value="LAC26922.1"/>
    <property type="molecule type" value="mRNA"/>
</dbReference>
<keyword evidence="2" id="KW-0342">GTP-binding</keyword>
<evidence type="ECO:0000256" key="2">
    <source>
        <dbReference type="ARBA" id="ARBA00023134"/>
    </source>
</evidence>
<dbReference type="SUPFAM" id="SSF52540">
    <property type="entry name" value="P-loop containing nucleoside triphosphate hydrolases"/>
    <property type="match status" value="1"/>
</dbReference>
<sequence length="160" mass="17961">MERNSIVRAKCIIMGEAGAGKTSLVQAFVQAAQIPKNYNMTQGVDIQTKKIKVPDTSTTIELFLYDCAGKAYYRDLVLKMIKNASGVRNVKGVLYGNKTELVNRRVVSPKAGHDLAQTLGLVYFEGSAKDNKDVEEPFYYMVNEWFKTYTDKTQSIKMVT</sequence>
<dbReference type="PRINTS" id="PR00449">
    <property type="entry name" value="RASTRNSFRMNG"/>
</dbReference>
<keyword evidence="3" id="KW-0969">Cilium</keyword>
<dbReference type="InterPro" id="IPR050227">
    <property type="entry name" value="Rab"/>
</dbReference>
<evidence type="ECO:0000313" key="3">
    <source>
        <dbReference type="EMBL" id="LAC26922.1"/>
    </source>
</evidence>
<keyword evidence="1" id="KW-0547">Nucleotide-binding</keyword>
<dbReference type="AlphaFoldDB" id="A0A6A7G9U0"/>
<evidence type="ECO:0000256" key="1">
    <source>
        <dbReference type="ARBA" id="ARBA00022741"/>
    </source>
</evidence>
<dbReference type="InterPro" id="IPR001806">
    <property type="entry name" value="Small_GTPase"/>
</dbReference>
<keyword evidence="3" id="KW-0966">Cell projection</keyword>
<dbReference type="GO" id="GO:0003924">
    <property type="term" value="F:GTPase activity"/>
    <property type="evidence" value="ECO:0007669"/>
    <property type="project" value="InterPro"/>
</dbReference>